<reference evidence="1 2" key="1">
    <citation type="journal article" date="2012" name="Genome Biol.">
        <title>Sequencing three crocodilian genomes to illuminate the evolution of archosaurs and amniotes.</title>
        <authorList>
            <person name="St John J.A."/>
            <person name="Braun E.L."/>
            <person name="Isberg S.R."/>
            <person name="Miles L.G."/>
            <person name="Chong A.Y."/>
            <person name="Gongora J."/>
            <person name="Dalzell P."/>
            <person name="Moran C."/>
            <person name="Bed'hom B."/>
            <person name="Abzhanov A."/>
            <person name="Burgess S.C."/>
            <person name="Cooksey A.M."/>
            <person name="Castoe T.A."/>
            <person name="Crawford N.G."/>
            <person name="Densmore L.D."/>
            <person name="Drew J.C."/>
            <person name="Edwards S.V."/>
            <person name="Faircloth B.C."/>
            <person name="Fujita M.K."/>
            <person name="Greenwold M.J."/>
            <person name="Hoffmann F.G."/>
            <person name="Howard J.M."/>
            <person name="Iguchi T."/>
            <person name="Janes D.E."/>
            <person name="Khan S.Y."/>
            <person name="Kohno S."/>
            <person name="de Koning A.J."/>
            <person name="Lance S.L."/>
            <person name="McCarthy F.M."/>
            <person name="McCormack J.E."/>
            <person name="Merchant M.E."/>
            <person name="Peterson D.G."/>
            <person name="Pollock D.D."/>
            <person name="Pourmand N."/>
            <person name="Raney B.J."/>
            <person name="Roessler K.A."/>
            <person name="Sanford J.R."/>
            <person name="Sawyer R.H."/>
            <person name="Schmidt C.J."/>
            <person name="Triplett E.W."/>
            <person name="Tuberville T.D."/>
            <person name="Venegas-Anaya M."/>
            <person name="Howard J.T."/>
            <person name="Jarvis E.D."/>
            <person name="Guillette L.J.Jr."/>
            <person name="Glenn T.C."/>
            <person name="Green R.E."/>
            <person name="Ray D.A."/>
        </authorList>
    </citation>
    <scope>NUCLEOTIDE SEQUENCE [LARGE SCALE GENOMIC DNA]</scope>
    <source>
        <strain evidence="1">KSC_2009_1</strain>
    </source>
</reference>
<dbReference type="EMBL" id="AKHW03001485">
    <property type="protein sequence ID" value="KYO42227.1"/>
    <property type="molecule type" value="Genomic_DNA"/>
</dbReference>
<dbReference type="Proteomes" id="UP000050525">
    <property type="component" value="Unassembled WGS sequence"/>
</dbReference>
<protein>
    <submittedName>
        <fullName evidence="1">Uncharacterized protein</fullName>
    </submittedName>
</protein>
<organism evidence="1 2">
    <name type="scientific">Alligator mississippiensis</name>
    <name type="common">American alligator</name>
    <dbReference type="NCBI Taxonomy" id="8496"/>
    <lineage>
        <taxon>Eukaryota</taxon>
        <taxon>Metazoa</taxon>
        <taxon>Chordata</taxon>
        <taxon>Craniata</taxon>
        <taxon>Vertebrata</taxon>
        <taxon>Euteleostomi</taxon>
        <taxon>Archelosauria</taxon>
        <taxon>Archosauria</taxon>
        <taxon>Crocodylia</taxon>
        <taxon>Alligatoridae</taxon>
        <taxon>Alligatorinae</taxon>
        <taxon>Alligator</taxon>
    </lineage>
</organism>
<dbReference type="AlphaFoldDB" id="A0A151NZB9"/>
<keyword evidence="2" id="KW-1185">Reference proteome</keyword>
<comment type="caution">
    <text evidence="1">The sequence shown here is derived from an EMBL/GenBank/DDBJ whole genome shotgun (WGS) entry which is preliminary data.</text>
</comment>
<accession>A0A151NZB9</accession>
<gene>
    <name evidence="1" type="ORF">Y1Q_0002841</name>
</gene>
<evidence type="ECO:0000313" key="2">
    <source>
        <dbReference type="Proteomes" id="UP000050525"/>
    </source>
</evidence>
<evidence type="ECO:0000313" key="1">
    <source>
        <dbReference type="EMBL" id="KYO42227.1"/>
    </source>
</evidence>
<proteinExistence type="predicted"/>
<name>A0A151NZB9_ALLMI</name>
<sequence length="100" mass="10473">MSSLQAGRVPACRELGGSGKKAVRQGVACACMWPQVALWAAPANQADPLALLFGSGDPLPPSLETIHAVSVQTSITLWVVNDSRILAGKDPHRGSFRPPS</sequence>